<dbReference type="GO" id="GO:0106141">
    <property type="term" value="F:flavin prenyltransferase activity"/>
    <property type="evidence" value="ECO:0007669"/>
    <property type="project" value="UniProtKB-EC"/>
</dbReference>
<dbReference type="GO" id="GO:0016829">
    <property type="term" value="F:lyase activity"/>
    <property type="evidence" value="ECO:0007669"/>
    <property type="project" value="UniProtKB-KW"/>
</dbReference>
<dbReference type="Pfam" id="PF02441">
    <property type="entry name" value="Flavoprotein"/>
    <property type="match status" value="1"/>
</dbReference>
<organism evidence="7 8">
    <name type="scientific">Chthoniobacter flavus Ellin428</name>
    <dbReference type="NCBI Taxonomy" id="497964"/>
    <lineage>
        <taxon>Bacteria</taxon>
        <taxon>Pseudomonadati</taxon>
        <taxon>Verrucomicrobiota</taxon>
        <taxon>Spartobacteria</taxon>
        <taxon>Chthoniobacterales</taxon>
        <taxon>Chthoniobacteraceae</taxon>
        <taxon>Chthoniobacter</taxon>
    </lineage>
</organism>
<feature type="binding site" evidence="5">
    <location>
        <begin position="84"/>
        <end position="87"/>
    </location>
    <ligand>
        <name>FMN</name>
        <dbReference type="ChEBI" id="CHEBI:58210"/>
    </ligand>
</feature>
<comment type="caution">
    <text evidence="7">The sequence shown here is derived from an EMBL/GenBank/DDBJ whole genome shotgun (WGS) entry which is preliminary data.</text>
</comment>
<comment type="similarity">
    <text evidence="5">Belongs to the UbiX/PAD1 family.</text>
</comment>
<evidence type="ECO:0000256" key="1">
    <source>
        <dbReference type="ARBA" id="ARBA00022602"/>
    </source>
</evidence>
<dbReference type="SUPFAM" id="SSF52507">
    <property type="entry name" value="Homo-oligomeric flavin-containing Cys decarboxylases, HFCD"/>
    <property type="match status" value="1"/>
</dbReference>
<proteinExistence type="inferred from homology"/>
<evidence type="ECO:0000313" key="7">
    <source>
        <dbReference type="EMBL" id="EDY16330.1"/>
    </source>
</evidence>
<dbReference type="FunCoup" id="B4DB52">
    <property type="interactions" value="224"/>
</dbReference>
<dbReference type="AlphaFoldDB" id="B4DB52"/>
<keyword evidence="4 5" id="KW-0808">Transferase</keyword>
<dbReference type="EC" id="2.5.1.129" evidence="5"/>
<evidence type="ECO:0000256" key="5">
    <source>
        <dbReference type="HAMAP-Rule" id="MF_01984"/>
    </source>
</evidence>
<feature type="binding site" evidence="5">
    <location>
        <position position="149"/>
    </location>
    <ligand>
        <name>dimethylallyl phosphate</name>
        <dbReference type="ChEBI" id="CHEBI:88052"/>
    </ligand>
</feature>
<keyword evidence="8" id="KW-1185">Reference proteome</keyword>
<reference evidence="7 8" key="1">
    <citation type="journal article" date="2011" name="J. Bacteriol.">
        <title>Genome sequence of Chthoniobacter flavus Ellin428, an aerobic heterotrophic soil bacterium.</title>
        <authorList>
            <person name="Kant R."/>
            <person name="van Passel M.W."/>
            <person name="Palva A."/>
            <person name="Lucas S."/>
            <person name="Lapidus A."/>
            <person name="Glavina Del Rio T."/>
            <person name="Dalin E."/>
            <person name="Tice H."/>
            <person name="Bruce D."/>
            <person name="Goodwin L."/>
            <person name="Pitluck S."/>
            <person name="Larimer F.W."/>
            <person name="Land M.L."/>
            <person name="Hauser L."/>
            <person name="Sangwan P."/>
            <person name="de Vos W.M."/>
            <person name="Janssen P.H."/>
            <person name="Smidt H."/>
        </authorList>
    </citation>
    <scope>NUCLEOTIDE SEQUENCE [LARGE SCALE GENOMIC DNA]</scope>
    <source>
        <strain evidence="7 8">Ellin428</strain>
    </source>
</reference>
<protein>
    <recommendedName>
        <fullName evidence="5">Flavin prenyltransferase UbiX</fullName>
        <ecNumber evidence="5">2.5.1.129</ecNumber>
    </recommendedName>
</protein>
<comment type="function">
    <text evidence="5">Flavin prenyltransferase that catalyzes the synthesis of the prenylated FMN cofactor (prenyl-FMN) for 4-hydroxy-3-polyprenylbenzoic acid decarboxylase UbiD. The prenyltransferase is metal-independent and links a dimethylallyl moiety from dimethylallyl monophosphate (DMAP) to the flavin N5 and C6 atoms of FMN.</text>
</comment>
<evidence type="ECO:0000259" key="6">
    <source>
        <dbReference type="Pfam" id="PF02441"/>
    </source>
</evidence>
<keyword evidence="7" id="KW-0456">Lyase</keyword>
<keyword evidence="1 5" id="KW-0637">Prenyltransferase</keyword>
<gene>
    <name evidence="5" type="primary">ubiX</name>
    <name evidence="7" type="ORF">CfE428DRAFT_6143</name>
</gene>
<dbReference type="InterPro" id="IPR004507">
    <property type="entry name" value="UbiX-like"/>
</dbReference>
<dbReference type="Proteomes" id="UP000005824">
    <property type="component" value="Unassembled WGS sequence"/>
</dbReference>
<accession>B4DB52</accession>
<comment type="caution">
    <text evidence="5">Lacks conserved residue(s) required for the propagation of feature annotation.</text>
</comment>
<dbReference type="RefSeq" id="WP_006983462.1">
    <property type="nucleotide sequence ID" value="NZ_ABVL01000035.1"/>
</dbReference>
<feature type="binding site" evidence="5">
    <location>
        <position position="165"/>
    </location>
    <ligand>
        <name>dimethylallyl phosphate</name>
        <dbReference type="ChEBI" id="CHEBI:88052"/>
    </ligand>
</feature>
<keyword evidence="3 5" id="KW-0288">FMN</keyword>
<comment type="catalytic activity">
    <reaction evidence="5">
        <text>dimethylallyl phosphate + FMNH2 = prenylated FMNH2 + phosphate</text>
        <dbReference type="Rhea" id="RHEA:37743"/>
        <dbReference type="ChEBI" id="CHEBI:43474"/>
        <dbReference type="ChEBI" id="CHEBI:57618"/>
        <dbReference type="ChEBI" id="CHEBI:87467"/>
        <dbReference type="ChEBI" id="CHEBI:88052"/>
        <dbReference type="EC" id="2.5.1.129"/>
    </reaction>
</comment>
<dbReference type="NCBIfam" id="TIGR00421">
    <property type="entry name" value="ubiX_pad"/>
    <property type="match status" value="1"/>
</dbReference>
<feature type="binding site" evidence="5">
    <location>
        <position position="119"/>
    </location>
    <ligand>
        <name>FMN</name>
        <dbReference type="ChEBI" id="CHEBI:58210"/>
    </ligand>
</feature>
<dbReference type="InterPro" id="IPR036551">
    <property type="entry name" value="Flavin_trans-like"/>
</dbReference>
<dbReference type="STRING" id="497964.CfE428DRAFT_6143"/>
<evidence type="ECO:0000256" key="3">
    <source>
        <dbReference type="ARBA" id="ARBA00022643"/>
    </source>
</evidence>
<dbReference type="InterPro" id="IPR003382">
    <property type="entry name" value="Flavoprotein"/>
</dbReference>
<name>B4DB52_9BACT</name>
<dbReference type="Gene3D" id="3.40.50.1950">
    <property type="entry name" value="Flavin prenyltransferase-like"/>
    <property type="match status" value="1"/>
</dbReference>
<feature type="domain" description="Flavoprotein" evidence="6">
    <location>
        <begin position="1"/>
        <end position="170"/>
    </location>
</feature>
<feature type="binding site" evidence="5">
    <location>
        <position position="35"/>
    </location>
    <ligand>
        <name>FMN</name>
        <dbReference type="ChEBI" id="CHEBI:58210"/>
    </ligand>
</feature>
<evidence type="ECO:0000256" key="2">
    <source>
        <dbReference type="ARBA" id="ARBA00022630"/>
    </source>
</evidence>
<evidence type="ECO:0000313" key="8">
    <source>
        <dbReference type="Proteomes" id="UP000005824"/>
    </source>
</evidence>
<feature type="binding site" evidence="5">
    <location>
        <begin position="9"/>
        <end position="11"/>
    </location>
    <ligand>
        <name>FMN</name>
        <dbReference type="ChEBI" id="CHEBI:58210"/>
    </ligand>
</feature>
<sequence>MKLVLAATGASGAIYLQRLLDLLDPKEHEIHLVLSGYARQVINEELGGELLVAASVRQHSDKTMNVPFVSGSARFDAMVVVPCSMGTLGRIAAGTSETTILRAADVFLKERRKLILVPRETPWNLIHARNVVTVMEAGAIVLPASPGFYSRPKKIEELVDTVVARILDQLGLPAQGAFRWAENAE</sequence>
<dbReference type="HAMAP" id="MF_01984">
    <property type="entry name" value="ubiX_pad"/>
    <property type="match status" value="1"/>
</dbReference>
<dbReference type="InParanoid" id="B4DB52"/>
<dbReference type="EMBL" id="ABVL01000035">
    <property type="protein sequence ID" value="EDY16330.1"/>
    <property type="molecule type" value="Genomic_DNA"/>
</dbReference>
<evidence type="ECO:0000256" key="4">
    <source>
        <dbReference type="ARBA" id="ARBA00022679"/>
    </source>
</evidence>
<keyword evidence="2 5" id="KW-0285">Flavoprotein</keyword>
<dbReference type="eggNOG" id="COG0163">
    <property type="taxonomic scope" value="Bacteria"/>
</dbReference>